<keyword evidence="3" id="KW-1185">Reference proteome</keyword>
<dbReference type="OrthoDB" id="10027013at2759"/>
<evidence type="ECO:0000259" key="1">
    <source>
        <dbReference type="Pfam" id="PF08241"/>
    </source>
</evidence>
<dbReference type="PANTHER" id="PTHR44942:SF10">
    <property type="entry name" value="METHYLTRANSFERASE TYPE 11 DOMAIN-CONTAINING PROTEIN"/>
    <property type="match status" value="1"/>
</dbReference>
<feature type="domain" description="Methyltransferase type 11" evidence="1">
    <location>
        <begin position="48"/>
        <end position="148"/>
    </location>
</feature>
<dbReference type="SUPFAM" id="SSF53335">
    <property type="entry name" value="S-adenosyl-L-methionine-dependent methyltransferases"/>
    <property type="match status" value="1"/>
</dbReference>
<name>A0A9P4MLZ1_9PEZI</name>
<gene>
    <name evidence="2" type="ORF">K461DRAFT_143409</name>
</gene>
<dbReference type="InterPro" id="IPR029063">
    <property type="entry name" value="SAM-dependent_MTases_sf"/>
</dbReference>
<comment type="caution">
    <text evidence="2">The sequence shown here is derived from an EMBL/GenBank/DDBJ whole genome shotgun (WGS) entry which is preliminary data.</text>
</comment>
<evidence type="ECO:0000313" key="3">
    <source>
        <dbReference type="Proteomes" id="UP000799439"/>
    </source>
</evidence>
<protein>
    <submittedName>
        <fullName evidence="2">S-adenosyl-L-methionine-dependent methyltransferase</fullName>
    </submittedName>
</protein>
<organism evidence="2 3">
    <name type="scientific">Myriangium duriaei CBS 260.36</name>
    <dbReference type="NCBI Taxonomy" id="1168546"/>
    <lineage>
        <taxon>Eukaryota</taxon>
        <taxon>Fungi</taxon>
        <taxon>Dikarya</taxon>
        <taxon>Ascomycota</taxon>
        <taxon>Pezizomycotina</taxon>
        <taxon>Dothideomycetes</taxon>
        <taxon>Dothideomycetidae</taxon>
        <taxon>Myriangiales</taxon>
        <taxon>Myriangiaceae</taxon>
        <taxon>Myriangium</taxon>
    </lineage>
</organism>
<dbReference type="PANTHER" id="PTHR44942">
    <property type="entry name" value="METHYLTRANSF_11 DOMAIN-CONTAINING PROTEIN"/>
    <property type="match status" value="1"/>
</dbReference>
<dbReference type="Pfam" id="PF08241">
    <property type="entry name" value="Methyltransf_11"/>
    <property type="match status" value="1"/>
</dbReference>
<proteinExistence type="predicted"/>
<reference evidence="2" key="1">
    <citation type="journal article" date="2020" name="Stud. Mycol.">
        <title>101 Dothideomycetes genomes: a test case for predicting lifestyles and emergence of pathogens.</title>
        <authorList>
            <person name="Haridas S."/>
            <person name="Albert R."/>
            <person name="Binder M."/>
            <person name="Bloem J."/>
            <person name="Labutti K."/>
            <person name="Salamov A."/>
            <person name="Andreopoulos B."/>
            <person name="Baker S."/>
            <person name="Barry K."/>
            <person name="Bills G."/>
            <person name="Bluhm B."/>
            <person name="Cannon C."/>
            <person name="Castanera R."/>
            <person name="Culley D."/>
            <person name="Daum C."/>
            <person name="Ezra D."/>
            <person name="Gonzalez J."/>
            <person name="Henrissat B."/>
            <person name="Kuo A."/>
            <person name="Liang C."/>
            <person name="Lipzen A."/>
            <person name="Lutzoni F."/>
            <person name="Magnuson J."/>
            <person name="Mondo S."/>
            <person name="Nolan M."/>
            <person name="Ohm R."/>
            <person name="Pangilinan J."/>
            <person name="Park H.-J."/>
            <person name="Ramirez L."/>
            <person name="Alfaro M."/>
            <person name="Sun H."/>
            <person name="Tritt A."/>
            <person name="Yoshinaga Y."/>
            <person name="Zwiers L.-H."/>
            <person name="Turgeon B."/>
            <person name="Goodwin S."/>
            <person name="Spatafora J."/>
            <person name="Crous P."/>
            <person name="Grigoriev I."/>
        </authorList>
    </citation>
    <scope>NUCLEOTIDE SEQUENCE</scope>
    <source>
        <strain evidence="2">CBS 260.36</strain>
    </source>
</reference>
<dbReference type="GO" id="GO:0008757">
    <property type="term" value="F:S-adenosylmethionine-dependent methyltransferase activity"/>
    <property type="evidence" value="ECO:0007669"/>
    <property type="project" value="InterPro"/>
</dbReference>
<dbReference type="CDD" id="cd02440">
    <property type="entry name" value="AdoMet_MTases"/>
    <property type="match status" value="1"/>
</dbReference>
<dbReference type="GO" id="GO:0032259">
    <property type="term" value="P:methylation"/>
    <property type="evidence" value="ECO:0007669"/>
    <property type="project" value="UniProtKB-KW"/>
</dbReference>
<dbReference type="InterPro" id="IPR013216">
    <property type="entry name" value="Methyltransf_11"/>
</dbReference>
<dbReference type="InterPro" id="IPR051052">
    <property type="entry name" value="Diverse_substrate_MTase"/>
</dbReference>
<evidence type="ECO:0000313" key="2">
    <source>
        <dbReference type="EMBL" id="KAF2152201.1"/>
    </source>
</evidence>
<keyword evidence="2" id="KW-0808">Transferase</keyword>
<accession>A0A9P4MLZ1</accession>
<dbReference type="Proteomes" id="UP000799439">
    <property type="component" value="Unassembled WGS sequence"/>
</dbReference>
<dbReference type="Gene3D" id="3.40.50.150">
    <property type="entry name" value="Vaccinia Virus protein VP39"/>
    <property type="match status" value="1"/>
</dbReference>
<dbReference type="EMBL" id="ML996086">
    <property type="protein sequence ID" value="KAF2152201.1"/>
    <property type="molecule type" value="Genomic_DNA"/>
</dbReference>
<sequence>MTSRDETFRNFTPEQAAIYAKARGYSYPPALYQAVVDYHKTARRVVFDIGTGPGKVLFDFMQFFERGIGSDTSVQMIEQAKKDAQSRNLSDRTGFLVCSAEDCSSHLSPNEVGNVDLITVAMAVHWFQLPEFYAQAAKALKPGGTLAIWTCSSFYCHPAEPKCKEIQDVLSDLEDKVLDPYMTPGNRLSRRRYIDMTLPWHVDATKTLFDESAFQRKDWDVDGIPSGPSLPDGTPGPFARMDETNIDDWEASIGAAGPVVRWRKANPEKVGTEEDIIRIIVKRLRTVMGERKTFMAGSSTSLLLLRRSAAQA</sequence>
<dbReference type="AlphaFoldDB" id="A0A9P4MLZ1"/>
<keyword evidence="2" id="KW-0489">Methyltransferase</keyword>